<dbReference type="STRING" id="246197.MXAN_5834"/>
<dbReference type="EnsemblBacteria" id="ABF89774">
    <property type="protein sequence ID" value="ABF89774"/>
    <property type="gene ID" value="MXAN_5834"/>
</dbReference>
<feature type="compositionally biased region" description="Low complexity" evidence="1">
    <location>
        <begin position="1"/>
        <end position="22"/>
    </location>
</feature>
<reference evidence="2 3" key="1">
    <citation type="journal article" date="2006" name="Proc. Natl. Acad. Sci. U.S.A.">
        <title>Evolution of sensory complexity recorded in a myxobacterial genome.</title>
        <authorList>
            <person name="Goldman B.S."/>
            <person name="Nierman W.C."/>
            <person name="Kaiser D."/>
            <person name="Slater S.C."/>
            <person name="Durkin A.S."/>
            <person name="Eisen J.A."/>
            <person name="Ronning C.M."/>
            <person name="Barbazuk W.B."/>
            <person name="Blanchard M."/>
            <person name="Field C."/>
            <person name="Halling C."/>
            <person name="Hinkle G."/>
            <person name="Iartchuk O."/>
            <person name="Kim H.S."/>
            <person name="Mackenzie C."/>
            <person name="Madupu R."/>
            <person name="Miller N."/>
            <person name="Shvartsbeyn A."/>
            <person name="Sullivan S.A."/>
            <person name="Vaudin M."/>
            <person name="Wiegand R."/>
            <person name="Kaplan H.B."/>
        </authorList>
    </citation>
    <scope>NUCLEOTIDE SEQUENCE [LARGE SCALE GENOMIC DNA]</scope>
    <source>
        <strain evidence="3">DK1622</strain>
    </source>
</reference>
<sequence>MACAAVVSVEPSASSSSAPPHALTRNPSETLANKVIAYFMVSSRRTIQIRTQTLTNSPITFVTRKTSAASAALQRTSEASSSAQGTGG</sequence>
<proteinExistence type="predicted"/>
<dbReference type="EMBL" id="CP000113">
    <property type="protein sequence ID" value="ABF89774.1"/>
    <property type="molecule type" value="Genomic_DNA"/>
</dbReference>
<evidence type="ECO:0000313" key="3">
    <source>
        <dbReference type="Proteomes" id="UP000002402"/>
    </source>
</evidence>
<protein>
    <submittedName>
        <fullName evidence="2">Uncharacterized protein</fullName>
    </submittedName>
</protein>
<name>Q1D052_MYXXD</name>
<organism evidence="2 3">
    <name type="scientific">Myxococcus xanthus (strain DK1622)</name>
    <dbReference type="NCBI Taxonomy" id="246197"/>
    <lineage>
        <taxon>Bacteria</taxon>
        <taxon>Pseudomonadati</taxon>
        <taxon>Myxococcota</taxon>
        <taxon>Myxococcia</taxon>
        <taxon>Myxococcales</taxon>
        <taxon>Cystobacterineae</taxon>
        <taxon>Myxococcaceae</taxon>
        <taxon>Myxococcus</taxon>
    </lineage>
</organism>
<dbReference type="HOGENOM" id="CLU_2465807_0_0_7"/>
<feature type="region of interest" description="Disordered" evidence="1">
    <location>
        <begin position="1"/>
        <end position="26"/>
    </location>
</feature>
<keyword evidence="3" id="KW-1185">Reference proteome</keyword>
<gene>
    <name evidence="2" type="ordered locus">MXAN_5834</name>
</gene>
<dbReference type="Proteomes" id="UP000002402">
    <property type="component" value="Chromosome"/>
</dbReference>
<evidence type="ECO:0000313" key="2">
    <source>
        <dbReference type="EMBL" id="ABF89774.1"/>
    </source>
</evidence>
<dbReference type="KEGG" id="mxa:MXAN_5834"/>
<accession>Q1D052</accession>
<evidence type="ECO:0000256" key="1">
    <source>
        <dbReference type="SAM" id="MobiDB-lite"/>
    </source>
</evidence>
<dbReference type="AlphaFoldDB" id="Q1D052"/>